<organism evidence="3 4">
    <name type="scientific">Skermanella stibiiresistens SB22</name>
    <dbReference type="NCBI Taxonomy" id="1385369"/>
    <lineage>
        <taxon>Bacteria</taxon>
        <taxon>Pseudomonadati</taxon>
        <taxon>Pseudomonadota</taxon>
        <taxon>Alphaproteobacteria</taxon>
        <taxon>Rhodospirillales</taxon>
        <taxon>Azospirillaceae</taxon>
        <taxon>Skermanella</taxon>
    </lineage>
</organism>
<dbReference type="Gene3D" id="3.40.190.10">
    <property type="entry name" value="Periplasmic binding protein-like II"/>
    <property type="match status" value="2"/>
</dbReference>
<keyword evidence="1" id="KW-0732">Signal</keyword>
<evidence type="ECO:0000259" key="2">
    <source>
        <dbReference type="Pfam" id="PF12849"/>
    </source>
</evidence>
<dbReference type="InterPro" id="IPR024370">
    <property type="entry name" value="PBP_domain"/>
</dbReference>
<dbReference type="SUPFAM" id="SSF53850">
    <property type="entry name" value="Periplasmic binding protein-like II"/>
    <property type="match status" value="1"/>
</dbReference>
<keyword evidence="4" id="KW-1185">Reference proteome</keyword>
<dbReference type="InterPro" id="IPR050811">
    <property type="entry name" value="Phosphate_ABC_transporter"/>
</dbReference>
<dbReference type="Proteomes" id="UP000019486">
    <property type="component" value="Unassembled WGS sequence"/>
</dbReference>
<dbReference type="STRING" id="1385369.N825_33220"/>
<gene>
    <name evidence="3" type="ORF">N825_33220</name>
</gene>
<evidence type="ECO:0000256" key="1">
    <source>
        <dbReference type="ARBA" id="ARBA00022729"/>
    </source>
</evidence>
<name>W9H7X6_9PROT</name>
<dbReference type="AlphaFoldDB" id="W9H7X6"/>
<dbReference type="Pfam" id="PF12849">
    <property type="entry name" value="PBP_like_2"/>
    <property type="match status" value="1"/>
</dbReference>
<evidence type="ECO:0000313" key="4">
    <source>
        <dbReference type="Proteomes" id="UP000019486"/>
    </source>
</evidence>
<evidence type="ECO:0000313" key="3">
    <source>
        <dbReference type="EMBL" id="EWY40792.1"/>
    </source>
</evidence>
<dbReference type="EMBL" id="AVFL01000006">
    <property type="protein sequence ID" value="EWY40792.1"/>
    <property type="molecule type" value="Genomic_DNA"/>
</dbReference>
<protein>
    <recommendedName>
        <fullName evidence="2">PBP domain-containing protein</fullName>
    </recommendedName>
</protein>
<reference evidence="3 4" key="1">
    <citation type="submission" date="2013-08" db="EMBL/GenBank/DDBJ databases">
        <title>The genome sequence of Skermanella stibiiresistens.</title>
        <authorList>
            <person name="Zhu W."/>
            <person name="Wang G."/>
        </authorList>
    </citation>
    <scope>NUCLEOTIDE SEQUENCE [LARGE SCALE GENOMIC DNA]</scope>
    <source>
        <strain evidence="3 4">SB22</strain>
    </source>
</reference>
<dbReference type="PANTHER" id="PTHR30570:SF1">
    <property type="entry name" value="PHOSPHATE-BINDING PROTEIN PSTS"/>
    <property type="match status" value="1"/>
</dbReference>
<dbReference type="PANTHER" id="PTHR30570">
    <property type="entry name" value="PERIPLASMIC PHOSPHATE BINDING COMPONENT OF PHOSPHATE ABC TRANSPORTER"/>
    <property type="match status" value="1"/>
</dbReference>
<feature type="domain" description="PBP" evidence="2">
    <location>
        <begin position="22"/>
        <end position="300"/>
    </location>
</feature>
<accession>W9H7X6</accession>
<sequence length="337" mass="36222">MLAVATWLLGVAPFTAPARASSEKPREVITIATSGQTAVVSDAIAAAFAARFEAPIPRVTETPTRSAFDEFCSAVNAGPDVVVAGRRMSHAELGRCRRAEAGDIVEIPIGYEVAVFVTRRDGPALDLTPDQLFDLVAANGSRPARWADAGVAEFGEDVRVLMPPPDDPAFDIIRERILIMACRDRPGIRDMRDAASRTTACGSIRDDAGIVSELDQRQITRTLGRGAVGLVGNSVFQHDNANLQPVLIDGERPTILGVVSGSYPAARPLFVYAKADRMRNGRGRGKVRGLRDLAEFIAGDEIIGPQGVLGRLGLIMAPAERRVVTRMRTMALVPFNR</sequence>
<proteinExistence type="predicted"/>
<comment type="caution">
    <text evidence="3">The sequence shown here is derived from an EMBL/GenBank/DDBJ whole genome shotgun (WGS) entry which is preliminary data.</text>
</comment>